<comment type="caution">
    <text evidence="2">The sequence shown here is derived from an EMBL/GenBank/DDBJ whole genome shotgun (WGS) entry which is preliminary data.</text>
</comment>
<reference evidence="2 3" key="1">
    <citation type="journal article" date="2019" name="Commun. Biol.">
        <title>The bagworm genome reveals a unique fibroin gene that provides high tensile strength.</title>
        <authorList>
            <person name="Kono N."/>
            <person name="Nakamura H."/>
            <person name="Ohtoshi R."/>
            <person name="Tomita M."/>
            <person name="Numata K."/>
            <person name="Arakawa K."/>
        </authorList>
    </citation>
    <scope>NUCLEOTIDE SEQUENCE [LARGE SCALE GENOMIC DNA]</scope>
</reference>
<accession>A0A4C1UTI5</accession>
<evidence type="ECO:0000256" key="1">
    <source>
        <dbReference type="SAM" id="MobiDB-lite"/>
    </source>
</evidence>
<sequence>MNGTLKQYADRRQWRLKTERTALLNTLMVYMPNVKFGRPKFKFYNDHAPRRPGSCRVAALSGTAVSEYSSRRVFNPTLLQDYNVCDKDDNAYDSHFRQILYPVVPTYGPITRGSGGAARVSCTRSPSPSGASAARSVAPAPMLTRRTSNNALLHSPPALGFITYTHTDKVRISSHNLYFVEIEIIWPDMQPKSLRPCLRARPPAPAPLAASDHSHTFSPLCGRKCEANEGKNEKYRKLARSESVAAATTMKNL</sequence>
<proteinExistence type="predicted"/>
<protein>
    <submittedName>
        <fullName evidence="2">Uncharacterized protein</fullName>
    </submittedName>
</protein>
<dbReference type="Proteomes" id="UP000299102">
    <property type="component" value="Unassembled WGS sequence"/>
</dbReference>
<feature type="region of interest" description="Disordered" evidence="1">
    <location>
        <begin position="118"/>
        <end position="138"/>
    </location>
</feature>
<gene>
    <name evidence="2" type="ORF">EVAR_17671_1</name>
</gene>
<evidence type="ECO:0000313" key="3">
    <source>
        <dbReference type="Proteomes" id="UP000299102"/>
    </source>
</evidence>
<dbReference type="EMBL" id="BGZK01000216">
    <property type="protein sequence ID" value="GBP29134.1"/>
    <property type="molecule type" value="Genomic_DNA"/>
</dbReference>
<keyword evidence="3" id="KW-1185">Reference proteome</keyword>
<evidence type="ECO:0000313" key="2">
    <source>
        <dbReference type="EMBL" id="GBP29134.1"/>
    </source>
</evidence>
<name>A0A4C1UTI5_EUMVA</name>
<feature type="compositionally biased region" description="Low complexity" evidence="1">
    <location>
        <begin position="125"/>
        <end position="138"/>
    </location>
</feature>
<organism evidence="2 3">
    <name type="scientific">Eumeta variegata</name>
    <name type="common">Bagworm moth</name>
    <name type="synonym">Eumeta japonica</name>
    <dbReference type="NCBI Taxonomy" id="151549"/>
    <lineage>
        <taxon>Eukaryota</taxon>
        <taxon>Metazoa</taxon>
        <taxon>Ecdysozoa</taxon>
        <taxon>Arthropoda</taxon>
        <taxon>Hexapoda</taxon>
        <taxon>Insecta</taxon>
        <taxon>Pterygota</taxon>
        <taxon>Neoptera</taxon>
        <taxon>Endopterygota</taxon>
        <taxon>Lepidoptera</taxon>
        <taxon>Glossata</taxon>
        <taxon>Ditrysia</taxon>
        <taxon>Tineoidea</taxon>
        <taxon>Psychidae</taxon>
        <taxon>Oiketicinae</taxon>
        <taxon>Eumeta</taxon>
    </lineage>
</organism>
<dbReference type="AlphaFoldDB" id="A0A4C1UTI5"/>